<dbReference type="SUPFAM" id="SSF54001">
    <property type="entry name" value="Cysteine proteinases"/>
    <property type="match status" value="1"/>
</dbReference>
<proteinExistence type="predicted"/>
<accession>A0AAV3Y6U6</accession>
<protein>
    <recommendedName>
        <fullName evidence="1">Peptidase C76 domain-containing protein</fullName>
    </recommendedName>
</protein>
<evidence type="ECO:0000313" key="2">
    <source>
        <dbReference type="EMBL" id="GFN78945.1"/>
    </source>
</evidence>
<dbReference type="InterPro" id="IPR038765">
    <property type="entry name" value="Papain-like_cys_pep_sf"/>
</dbReference>
<gene>
    <name evidence="2" type="ORF">PoB_000545100</name>
</gene>
<evidence type="ECO:0000313" key="3">
    <source>
        <dbReference type="Proteomes" id="UP000735302"/>
    </source>
</evidence>
<sequence length="215" mass="23463">MSIHGTLHQGALVFTNSGRQCISNSVAALVYHLNNSISTWETHDLDHILDQGDNLHSILFGHLNEDYPLGNSLPKQLIVCDYQVDSFTGLLEAMNDDPPYFSIETAVLNVNNFAILTLGSCTPAFSSAIVKEDDIYYIFDPHNRDSAGMASPDGTTVRISHVSVAKLHANENASWYLVGAVARLVGQWATKTEVRGLNPSPGQVNFSLLPVSTQH</sequence>
<reference evidence="2 3" key="1">
    <citation type="journal article" date="2021" name="Elife">
        <title>Chloroplast acquisition without the gene transfer in kleptoplastic sea slugs, Plakobranchus ocellatus.</title>
        <authorList>
            <person name="Maeda T."/>
            <person name="Takahashi S."/>
            <person name="Yoshida T."/>
            <person name="Shimamura S."/>
            <person name="Takaki Y."/>
            <person name="Nagai Y."/>
            <person name="Toyoda A."/>
            <person name="Suzuki Y."/>
            <person name="Arimoto A."/>
            <person name="Ishii H."/>
            <person name="Satoh N."/>
            <person name="Nishiyama T."/>
            <person name="Hasebe M."/>
            <person name="Maruyama T."/>
            <person name="Minagawa J."/>
            <person name="Obokata J."/>
            <person name="Shigenobu S."/>
        </authorList>
    </citation>
    <scope>NUCLEOTIDE SEQUENCE [LARGE SCALE GENOMIC DNA]</scope>
</reference>
<dbReference type="Pfam" id="PF04843">
    <property type="entry name" value="Herpes_teg_N"/>
    <property type="match status" value="1"/>
</dbReference>
<evidence type="ECO:0000259" key="1">
    <source>
        <dbReference type="Pfam" id="PF04843"/>
    </source>
</evidence>
<dbReference type="InterPro" id="IPR006928">
    <property type="entry name" value="Herpes_teg_USP"/>
</dbReference>
<dbReference type="EMBL" id="BLXT01000624">
    <property type="protein sequence ID" value="GFN78945.1"/>
    <property type="molecule type" value="Genomic_DNA"/>
</dbReference>
<keyword evidence="3" id="KW-1185">Reference proteome</keyword>
<dbReference type="Gene3D" id="3.90.70.120">
    <property type="match status" value="1"/>
</dbReference>
<dbReference type="AlphaFoldDB" id="A0AAV3Y6U6"/>
<dbReference type="Proteomes" id="UP000735302">
    <property type="component" value="Unassembled WGS sequence"/>
</dbReference>
<organism evidence="2 3">
    <name type="scientific">Plakobranchus ocellatus</name>
    <dbReference type="NCBI Taxonomy" id="259542"/>
    <lineage>
        <taxon>Eukaryota</taxon>
        <taxon>Metazoa</taxon>
        <taxon>Spiralia</taxon>
        <taxon>Lophotrochozoa</taxon>
        <taxon>Mollusca</taxon>
        <taxon>Gastropoda</taxon>
        <taxon>Heterobranchia</taxon>
        <taxon>Euthyneura</taxon>
        <taxon>Panpulmonata</taxon>
        <taxon>Sacoglossa</taxon>
        <taxon>Placobranchoidea</taxon>
        <taxon>Plakobranchidae</taxon>
        <taxon>Plakobranchus</taxon>
    </lineage>
</organism>
<name>A0AAV3Y6U6_9GAST</name>
<feature type="domain" description="Peptidase C76" evidence="1">
    <location>
        <begin position="14"/>
        <end position="147"/>
    </location>
</feature>
<comment type="caution">
    <text evidence="2">The sequence shown here is derived from an EMBL/GenBank/DDBJ whole genome shotgun (WGS) entry which is preliminary data.</text>
</comment>